<proteinExistence type="predicted"/>
<evidence type="ECO:0000313" key="2">
    <source>
        <dbReference type="Proteomes" id="UP000050443"/>
    </source>
</evidence>
<dbReference type="Proteomes" id="UP000050443">
    <property type="component" value="Unassembled WGS sequence"/>
</dbReference>
<dbReference type="EMBL" id="JRLF01000011">
    <property type="protein sequence ID" value="KQB40110.1"/>
    <property type="molecule type" value="Genomic_DNA"/>
</dbReference>
<comment type="caution">
    <text evidence="1">The sequence shown here is derived from an EMBL/GenBank/DDBJ whole genome shotgun (WGS) entry which is preliminary data.</text>
</comment>
<dbReference type="PATRIC" id="fig|362413.3.peg.775"/>
<dbReference type="STRING" id="362413.RC62_794"/>
<accession>A0A0Q0RTK2</accession>
<gene>
    <name evidence="1" type="ORF">RC62_794</name>
</gene>
<name>A0A0Q0RTK2_9FLAO</name>
<reference evidence="1 2" key="1">
    <citation type="submission" date="2014-09" db="EMBL/GenBank/DDBJ databases">
        <title>Genome sequence of Flavobacterium aquidurense RC62.</title>
        <authorList>
            <person name="Kim J.F."/>
            <person name="Kwak M.-J."/>
        </authorList>
    </citation>
    <scope>NUCLEOTIDE SEQUENCE [LARGE SCALE GENOMIC DNA]</scope>
    <source>
        <strain evidence="1 2">RC62</strain>
    </source>
</reference>
<evidence type="ECO:0000313" key="1">
    <source>
        <dbReference type="EMBL" id="KQB40110.1"/>
    </source>
</evidence>
<protein>
    <submittedName>
        <fullName evidence="1">Uncharacterized protein</fullName>
    </submittedName>
</protein>
<organism evidence="1 2">
    <name type="scientific">Flavobacterium aquidurense</name>
    <dbReference type="NCBI Taxonomy" id="362413"/>
    <lineage>
        <taxon>Bacteria</taxon>
        <taxon>Pseudomonadati</taxon>
        <taxon>Bacteroidota</taxon>
        <taxon>Flavobacteriia</taxon>
        <taxon>Flavobacteriales</taxon>
        <taxon>Flavobacteriaceae</taxon>
        <taxon>Flavobacterium</taxon>
    </lineage>
</organism>
<dbReference type="AlphaFoldDB" id="A0A0Q0RTK2"/>
<sequence length="157" mass="18816">MYKGLEMKKERILVRDDRGFFLKMFKRNFKTEFDFFESSFMSDSEDENKSEQFDRSIFVIYDKFELMQFLKLEKKGSNVLLCLFNKQLYDNLFFLEEIKSLILLDCSKTRSELMSELKHYFNTTSDSGLPASNMSLPNPNIISTQFNNFYKSLFFMM</sequence>